<proteinExistence type="predicted"/>
<accession>A0AAV4ND56</accession>
<evidence type="ECO:0000313" key="1">
    <source>
        <dbReference type="EMBL" id="GIX82573.1"/>
    </source>
</evidence>
<sequence length="152" mass="17884">MHTVLPPSHMSYNSIFERHEAVSYTIIATDVEERLIFHEYYAGENVIQNFLNTLKFSRKNPKKMHSVMPMVENPNTVYDLNTCHICKKNSKWVIYGVRDHCHWGSGYINGLAHQSCNLNYRATYFVPVVIHNSRNYDTHLILKIYRQILPKL</sequence>
<dbReference type="InterPro" id="IPR044925">
    <property type="entry name" value="His-Me_finger_sf"/>
</dbReference>
<dbReference type="Proteomes" id="UP001054945">
    <property type="component" value="Unassembled WGS sequence"/>
</dbReference>
<keyword evidence="2" id="KW-1185">Reference proteome</keyword>
<dbReference type="SUPFAM" id="SSF54060">
    <property type="entry name" value="His-Me finger endonucleases"/>
    <property type="match status" value="1"/>
</dbReference>
<evidence type="ECO:0000313" key="2">
    <source>
        <dbReference type="Proteomes" id="UP001054945"/>
    </source>
</evidence>
<gene>
    <name evidence="1" type="primary">AVEN_2346_1</name>
    <name evidence="1" type="ORF">CEXT_275171</name>
</gene>
<comment type="caution">
    <text evidence="1">The sequence shown here is derived from an EMBL/GenBank/DDBJ whole genome shotgun (WGS) entry which is preliminary data.</text>
</comment>
<name>A0AAV4ND56_CAEEX</name>
<dbReference type="AlphaFoldDB" id="A0AAV4ND56"/>
<reference evidence="1 2" key="1">
    <citation type="submission" date="2021-06" db="EMBL/GenBank/DDBJ databases">
        <title>Caerostris extrusa draft genome.</title>
        <authorList>
            <person name="Kono N."/>
            <person name="Arakawa K."/>
        </authorList>
    </citation>
    <scope>NUCLEOTIDE SEQUENCE [LARGE SCALE GENOMIC DNA]</scope>
</reference>
<protein>
    <submittedName>
        <fullName evidence="1">C2H2-type domain-containing protein</fullName>
    </submittedName>
</protein>
<organism evidence="1 2">
    <name type="scientific">Caerostris extrusa</name>
    <name type="common">Bark spider</name>
    <name type="synonym">Caerostris bankana</name>
    <dbReference type="NCBI Taxonomy" id="172846"/>
    <lineage>
        <taxon>Eukaryota</taxon>
        <taxon>Metazoa</taxon>
        <taxon>Ecdysozoa</taxon>
        <taxon>Arthropoda</taxon>
        <taxon>Chelicerata</taxon>
        <taxon>Arachnida</taxon>
        <taxon>Araneae</taxon>
        <taxon>Araneomorphae</taxon>
        <taxon>Entelegynae</taxon>
        <taxon>Araneoidea</taxon>
        <taxon>Araneidae</taxon>
        <taxon>Caerostris</taxon>
    </lineage>
</organism>
<dbReference type="EMBL" id="BPLR01020791">
    <property type="protein sequence ID" value="GIX82573.1"/>
    <property type="molecule type" value="Genomic_DNA"/>
</dbReference>